<accession>A0A392S192</accession>
<evidence type="ECO:0000256" key="1">
    <source>
        <dbReference type="SAM" id="MobiDB-lite"/>
    </source>
</evidence>
<feature type="non-terminal residue" evidence="2">
    <location>
        <position position="1"/>
    </location>
</feature>
<feature type="region of interest" description="Disordered" evidence="1">
    <location>
        <begin position="1"/>
        <end position="35"/>
    </location>
</feature>
<proteinExistence type="predicted"/>
<organism evidence="2 3">
    <name type="scientific">Trifolium medium</name>
    <dbReference type="NCBI Taxonomy" id="97028"/>
    <lineage>
        <taxon>Eukaryota</taxon>
        <taxon>Viridiplantae</taxon>
        <taxon>Streptophyta</taxon>
        <taxon>Embryophyta</taxon>
        <taxon>Tracheophyta</taxon>
        <taxon>Spermatophyta</taxon>
        <taxon>Magnoliopsida</taxon>
        <taxon>eudicotyledons</taxon>
        <taxon>Gunneridae</taxon>
        <taxon>Pentapetalae</taxon>
        <taxon>rosids</taxon>
        <taxon>fabids</taxon>
        <taxon>Fabales</taxon>
        <taxon>Fabaceae</taxon>
        <taxon>Papilionoideae</taxon>
        <taxon>50 kb inversion clade</taxon>
        <taxon>NPAAA clade</taxon>
        <taxon>Hologalegina</taxon>
        <taxon>IRL clade</taxon>
        <taxon>Trifolieae</taxon>
        <taxon>Trifolium</taxon>
    </lineage>
</organism>
<feature type="compositionally biased region" description="Polar residues" evidence="1">
    <location>
        <begin position="1"/>
        <end position="19"/>
    </location>
</feature>
<evidence type="ECO:0000313" key="3">
    <source>
        <dbReference type="Proteomes" id="UP000265520"/>
    </source>
</evidence>
<sequence length="35" mass="3863">STSQQRESLPSSPRETTPFDSDSSSGSSPYEDFHE</sequence>
<dbReference type="AlphaFoldDB" id="A0A392S192"/>
<comment type="caution">
    <text evidence="2">The sequence shown here is derived from an EMBL/GenBank/DDBJ whole genome shotgun (WGS) entry which is preliminary data.</text>
</comment>
<dbReference type="EMBL" id="LXQA010307069">
    <property type="protein sequence ID" value="MCI42641.1"/>
    <property type="molecule type" value="Genomic_DNA"/>
</dbReference>
<evidence type="ECO:0000313" key="2">
    <source>
        <dbReference type="EMBL" id="MCI42641.1"/>
    </source>
</evidence>
<keyword evidence="3" id="KW-1185">Reference proteome</keyword>
<protein>
    <submittedName>
        <fullName evidence="2">Uncharacterized protein</fullName>
    </submittedName>
</protein>
<reference evidence="2 3" key="1">
    <citation type="journal article" date="2018" name="Front. Plant Sci.">
        <title>Red Clover (Trifolium pratense) and Zigzag Clover (T. medium) - A Picture of Genomic Similarities and Differences.</title>
        <authorList>
            <person name="Dluhosova J."/>
            <person name="Istvanek J."/>
            <person name="Nedelnik J."/>
            <person name="Repkova J."/>
        </authorList>
    </citation>
    <scope>NUCLEOTIDE SEQUENCE [LARGE SCALE GENOMIC DNA]</scope>
    <source>
        <strain evidence="3">cv. 10/8</strain>
        <tissue evidence="2">Leaf</tissue>
    </source>
</reference>
<dbReference type="Proteomes" id="UP000265520">
    <property type="component" value="Unassembled WGS sequence"/>
</dbReference>
<name>A0A392S192_9FABA</name>